<accession>A0A1H4JKY7</accession>
<dbReference type="SUPFAM" id="SSF55469">
    <property type="entry name" value="FMN-dependent nitroreductase-like"/>
    <property type="match status" value="1"/>
</dbReference>
<organism evidence="4 5">
    <name type="scientific">Terriglobus roseus</name>
    <dbReference type="NCBI Taxonomy" id="392734"/>
    <lineage>
        <taxon>Bacteria</taxon>
        <taxon>Pseudomonadati</taxon>
        <taxon>Acidobacteriota</taxon>
        <taxon>Terriglobia</taxon>
        <taxon>Terriglobales</taxon>
        <taxon>Acidobacteriaceae</taxon>
        <taxon>Terriglobus</taxon>
    </lineage>
</organism>
<keyword evidence="2" id="KW-0560">Oxidoreductase</keyword>
<dbReference type="PANTHER" id="PTHR43673:SF10">
    <property type="entry name" value="NADH DEHYDROGENASE_NAD(P)H NITROREDUCTASE XCC3605-RELATED"/>
    <property type="match status" value="1"/>
</dbReference>
<dbReference type="InterPro" id="IPR029479">
    <property type="entry name" value="Nitroreductase"/>
</dbReference>
<reference evidence="4 5" key="1">
    <citation type="submission" date="2016-10" db="EMBL/GenBank/DDBJ databases">
        <authorList>
            <person name="de Groot N.N."/>
        </authorList>
    </citation>
    <scope>NUCLEOTIDE SEQUENCE [LARGE SCALE GENOMIC DNA]</scope>
    <source>
        <strain evidence="4 5">AB35.6</strain>
    </source>
</reference>
<evidence type="ECO:0000259" key="3">
    <source>
        <dbReference type="Pfam" id="PF00881"/>
    </source>
</evidence>
<evidence type="ECO:0000256" key="1">
    <source>
        <dbReference type="ARBA" id="ARBA00007118"/>
    </source>
</evidence>
<proteinExistence type="inferred from homology"/>
<dbReference type="EMBL" id="FNSD01000001">
    <property type="protein sequence ID" value="SEB46625.1"/>
    <property type="molecule type" value="Genomic_DNA"/>
</dbReference>
<gene>
    <name evidence="4" type="ORF">SAMN05443244_0665</name>
</gene>
<evidence type="ECO:0000256" key="2">
    <source>
        <dbReference type="ARBA" id="ARBA00023002"/>
    </source>
</evidence>
<dbReference type="OrthoDB" id="9782629at2"/>
<protein>
    <submittedName>
        <fullName evidence="4">Nitroreductase</fullName>
    </submittedName>
</protein>
<dbReference type="InterPro" id="IPR000415">
    <property type="entry name" value="Nitroreductase-like"/>
</dbReference>
<evidence type="ECO:0000313" key="4">
    <source>
        <dbReference type="EMBL" id="SEB46625.1"/>
    </source>
</evidence>
<dbReference type="AlphaFoldDB" id="A0A1H4JKY7"/>
<dbReference type="RefSeq" id="WP_074652336.1">
    <property type="nucleotide sequence ID" value="NZ_FNSD01000001.1"/>
</dbReference>
<dbReference type="Gene3D" id="3.40.109.10">
    <property type="entry name" value="NADH Oxidase"/>
    <property type="match status" value="1"/>
</dbReference>
<dbReference type="Proteomes" id="UP000182409">
    <property type="component" value="Unassembled WGS sequence"/>
</dbReference>
<sequence length="204" mass="22246">MSDITALEQTKHGTADAPVLDLILSRWSPRSFAEKPVSDADLKTIFSAAAWAASSYNEQPWRFLVGRKGDETYTKIFNSLMPMNQAWAKSAPVLYCSFGKKTFSANGQPNGYGLHDTGQASATISLQAQALGLHTHGMGGFDKETLRAFFGVPTDFDAGACWALGYLGDPENVPENFKTAELAPRTRKALSEFVFSDWEKPAAL</sequence>
<name>A0A1H4JKY7_9BACT</name>
<feature type="domain" description="Nitroreductase" evidence="3">
    <location>
        <begin position="23"/>
        <end position="166"/>
    </location>
</feature>
<dbReference type="GO" id="GO:0016491">
    <property type="term" value="F:oxidoreductase activity"/>
    <property type="evidence" value="ECO:0007669"/>
    <property type="project" value="UniProtKB-KW"/>
</dbReference>
<dbReference type="Pfam" id="PF00881">
    <property type="entry name" value="Nitroreductase"/>
    <property type="match status" value="1"/>
</dbReference>
<dbReference type="CDD" id="cd02138">
    <property type="entry name" value="TdsD-like"/>
    <property type="match status" value="1"/>
</dbReference>
<evidence type="ECO:0000313" key="5">
    <source>
        <dbReference type="Proteomes" id="UP000182409"/>
    </source>
</evidence>
<dbReference type="PANTHER" id="PTHR43673">
    <property type="entry name" value="NAD(P)H NITROREDUCTASE YDGI-RELATED"/>
    <property type="match status" value="1"/>
</dbReference>
<comment type="similarity">
    <text evidence="1">Belongs to the nitroreductase family.</text>
</comment>